<dbReference type="InterPro" id="IPR032466">
    <property type="entry name" value="Metal_Hydrolase"/>
</dbReference>
<dbReference type="EMBL" id="JACIJP010000001">
    <property type="protein sequence ID" value="MBB6123399.1"/>
    <property type="molecule type" value="Genomic_DNA"/>
</dbReference>
<keyword evidence="3" id="KW-0378">Hydrolase</keyword>
<dbReference type="InterPro" id="IPR006680">
    <property type="entry name" value="Amidohydro-rel"/>
</dbReference>
<evidence type="ECO:0000313" key="4">
    <source>
        <dbReference type="Proteomes" id="UP000552700"/>
    </source>
</evidence>
<dbReference type="SUPFAM" id="SSF51556">
    <property type="entry name" value="Metallo-dependent hydrolases"/>
    <property type="match status" value="1"/>
</dbReference>
<dbReference type="Gene3D" id="3.20.20.140">
    <property type="entry name" value="Metal-dependent hydrolases"/>
    <property type="match status" value="1"/>
</dbReference>
<dbReference type="RefSeq" id="WP_184078278.1">
    <property type="nucleotide sequence ID" value="NZ_JACIJP010000001.1"/>
</dbReference>
<proteinExistence type="predicted"/>
<dbReference type="InterPro" id="IPR032465">
    <property type="entry name" value="ACMSD"/>
</dbReference>
<feature type="domain" description="Amidohydrolase-related" evidence="2">
    <location>
        <begin position="154"/>
        <end position="410"/>
    </location>
</feature>
<keyword evidence="1" id="KW-0456">Lyase</keyword>
<evidence type="ECO:0000259" key="2">
    <source>
        <dbReference type="Pfam" id="PF04909"/>
    </source>
</evidence>
<evidence type="ECO:0000256" key="1">
    <source>
        <dbReference type="ARBA" id="ARBA00023239"/>
    </source>
</evidence>
<keyword evidence="4" id="KW-1185">Reference proteome</keyword>
<protein>
    <submittedName>
        <fullName evidence="3">Putative TIM-barrel fold metal-dependent hydrolase</fullName>
    </submittedName>
</protein>
<organism evidence="3 4">
    <name type="scientific">Sphingobium subterraneum</name>
    <dbReference type="NCBI Taxonomy" id="627688"/>
    <lineage>
        <taxon>Bacteria</taxon>
        <taxon>Pseudomonadati</taxon>
        <taxon>Pseudomonadota</taxon>
        <taxon>Alphaproteobacteria</taxon>
        <taxon>Sphingomonadales</taxon>
        <taxon>Sphingomonadaceae</taxon>
        <taxon>Sphingobium</taxon>
    </lineage>
</organism>
<sequence length="410" mass="46752">MALAVFVFCTSRKRIFLLSYLDAACFRDLNSRGHFAMSDNYKIISSDSHVIEPWYLWQERLPQEFRDRAPKLVSGENGDRLVCEDVEMPPIGTAAGVFRKNSEVRQTGRWEDDVPASSYDPGARIAELERDGIWGEVMYPTFGLGFYGIDDVKFKWALLRAYNDWLAEFCQYDPKRYKGIAMVANDDPELAAEELRRVKKLGLVGVMIPTVAGEGVPQYHERGMDPLWKAAVDNGMSVNVHSGTTRDRNKKSAVLQVSGGRNPTKSPLKYEVIVRPMLNMIFGGVFERFPELTFVSAENEAGWAPHVLERADYEWERYANVALKDFESRIPRPPSDYFRKNIKLTFLRDSVAILSRHLFGVETIMFQTDFPHGVSTYPNSRKMVDDMFAGIDTADRDKIVYQNAADLYGF</sequence>
<accession>A0A841IWT3</accession>
<dbReference type="Pfam" id="PF04909">
    <property type="entry name" value="Amidohydro_2"/>
    <property type="match status" value="1"/>
</dbReference>
<dbReference type="GO" id="GO:0005737">
    <property type="term" value="C:cytoplasm"/>
    <property type="evidence" value="ECO:0007669"/>
    <property type="project" value="TreeGrafter"/>
</dbReference>
<gene>
    <name evidence="3" type="ORF">FHS92_001106</name>
</gene>
<dbReference type="GO" id="GO:0016787">
    <property type="term" value="F:hydrolase activity"/>
    <property type="evidence" value="ECO:0007669"/>
    <property type="project" value="UniProtKB-KW"/>
</dbReference>
<dbReference type="PANTHER" id="PTHR21240:SF28">
    <property type="entry name" value="ISO-OROTATE DECARBOXYLASE (EUROFUNG)"/>
    <property type="match status" value="1"/>
</dbReference>
<comment type="caution">
    <text evidence="3">The sequence shown here is derived from an EMBL/GenBank/DDBJ whole genome shotgun (WGS) entry which is preliminary data.</text>
</comment>
<name>A0A841IWT3_9SPHN</name>
<reference evidence="3 4" key="1">
    <citation type="submission" date="2020-08" db="EMBL/GenBank/DDBJ databases">
        <title>Genomic Encyclopedia of Type Strains, Phase IV (KMG-IV): sequencing the most valuable type-strain genomes for metagenomic binning, comparative biology and taxonomic classification.</title>
        <authorList>
            <person name="Goeker M."/>
        </authorList>
    </citation>
    <scope>NUCLEOTIDE SEQUENCE [LARGE SCALE GENOMIC DNA]</scope>
    <source>
        <strain evidence="3 4">DSM 102255</strain>
    </source>
</reference>
<dbReference type="AlphaFoldDB" id="A0A841IWT3"/>
<dbReference type="GO" id="GO:0019748">
    <property type="term" value="P:secondary metabolic process"/>
    <property type="evidence" value="ECO:0007669"/>
    <property type="project" value="TreeGrafter"/>
</dbReference>
<dbReference type="GO" id="GO:0016831">
    <property type="term" value="F:carboxy-lyase activity"/>
    <property type="evidence" value="ECO:0007669"/>
    <property type="project" value="InterPro"/>
</dbReference>
<dbReference type="Proteomes" id="UP000552700">
    <property type="component" value="Unassembled WGS sequence"/>
</dbReference>
<dbReference type="PANTHER" id="PTHR21240">
    <property type="entry name" value="2-AMINO-3-CARBOXYLMUCONATE-6-SEMIALDEHYDE DECARBOXYLASE"/>
    <property type="match status" value="1"/>
</dbReference>
<evidence type="ECO:0000313" key="3">
    <source>
        <dbReference type="EMBL" id="MBB6123399.1"/>
    </source>
</evidence>